<keyword evidence="4" id="KW-1185">Reference proteome</keyword>
<evidence type="ECO:0000313" key="4">
    <source>
        <dbReference type="Proteomes" id="UP001230268"/>
    </source>
</evidence>
<feature type="transmembrane region" description="Helical" evidence="2">
    <location>
        <begin position="235"/>
        <end position="261"/>
    </location>
</feature>
<keyword evidence="2" id="KW-1133">Transmembrane helix</keyword>
<feature type="transmembrane region" description="Helical" evidence="2">
    <location>
        <begin position="195"/>
        <end position="215"/>
    </location>
</feature>
<reference evidence="3" key="1">
    <citation type="submission" date="2023-08" db="EMBL/GenBank/DDBJ databases">
        <title>Draft sequence of the Babesia gibsoni genome.</title>
        <authorList>
            <person name="Yamagishi J.Y."/>
            <person name="Xuan X.X."/>
        </authorList>
    </citation>
    <scope>NUCLEOTIDE SEQUENCE</scope>
    <source>
        <strain evidence="3">Azabu</strain>
    </source>
</reference>
<organism evidence="3 4">
    <name type="scientific">Babesia gibsoni</name>
    <dbReference type="NCBI Taxonomy" id="33632"/>
    <lineage>
        <taxon>Eukaryota</taxon>
        <taxon>Sar</taxon>
        <taxon>Alveolata</taxon>
        <taxon>Apicomplexa</taxon>
        <taxon>Aconoidasida</taxon>
        <taxon>Piroplasmida</taxon>
        <taxon>Babesiidae</taxon>
        <taxon>Babesia</taxon>
    </lineage>
</organism>
<gene>
    <name evidence="3" type="ORF">BgAZ_110920</name>
</gene>
<feature type="region of interest" description="Disordered" evidence="1">
    <location>
        <begin position="1"/>
        <end position="37"/>
    </location>
</feature>
<accession>A0AAD8PGX7</accession>
<sequence>MAPYSPSEQLPEMGEPSLHKGRENLQPAASSPQGMMRDIELSSRKVPVEGIFGYMKPLFSLSDGEFGQRCISCAMSYLCLDMTFARLLDVSLSEMSVQCGHIVDQIGMPSFFGEESLDVSTASAPGTHLPVTESPNRTFNSGARDAYANNYEDPQMGVIGGGSIEGSHLGALEGHCNKNHPFFVTMRRMWSSPDLYAVFWINMFLGGYIFIKQAFVKHLYETVAPILSLSLMAKLIMLCWLCSILMSVGITICRSVAVGVLDKNSLGRIDSSDLVEFGVHVLHTSDDNTTVAFTDDHIPVFLCFHCISCGDICSGTAGQGQGLNLQSFERIGSLRDTLYLLLLAAELHMKNQVTH</sequence>
<keyword evidence="2" id="KW-0812">Transmembrane</keyword>
<dbReference type="AlphaFoldDB" id="A0AAD8PGX7"/>
<keyword evidence="2" id="KW-0472">Membrane</keyword>
<name>A0AAD8PGX7_BABGI</name>
<evidence type="ECO:0000256" key="2">
    <source>
        <dbReference type="SAM" id="Phobius"/>
    </source>
</evidence>
<evidence type="ECO:0000256" key="1">
    <source>
        <dbReference type="SAM" id="MobiDB-lite"/>
    </source>
</evidence>
<proteinExistence type="predicted"/>
<comment type="caution">
    <text evidence="3">The sequence shown here is derived from an EMBL/GenBank/DDBJ whole genome shotgun (WGS) entry which is preliminary data.</text>
</comment>
<dbReference type="EMBL" id="JAVEPI010000001">
    <property type="protein sequence ID" value="KAK1445186.1"/>
    <property type="molecule type" value="Genomic_DNA"/>
</dbReference>
<protein>
    <submittedName>
        <fullName evidence="3">Uncharacterized protein</fullName>
    </submittedName>
</protein>
<dbReference type="Proteomes" id="UP001230268">
    <property type="component" value="Unassembled WGS sequence"/>
</dbReference>
<evidence type="ECO:0000313" key="3">
    <source>
        <dbReference type="EMBL" id="KAK1445186.1"/>
    </source>
</evidence>